<gene>
    <name evidence="1" type="ORF">QBC32DRAFT_315355</name>
</gene>
<evidence type="ECO:0000313" key="1">
    <source>
        <dbReference type="EMBL" id="KAK3950952.1"/>
    </source>
</evidence>
<comment type="caution">
    <text evidence="1">The sequence shown here is derived from an EMBL/GenBank/DDBJ whole genome shotgun (WGS) entry which is preliminary data.</text>
</comment>
<proteinExistence type="predicted"/>
<reference evidence="1" key="1">
    <citation type="journal article" date="2023" name="Mol. Phylogenet. Evol.">
        <title>Genome-scale phylogeny and comparative genomics of the fungal order Sordariales.</title>
        <authorList>
            <person name="Hensen N."/>
            <person name="Bonometti L."/>
            <person name="Westerberg I."/>
            <person name="Brannstrom I.O."/>
            <person name="Guillou S."/>
            <person name="Cros-Aarteil S."/>
            <person name="Calhoun S."/>
            <person name="Haridas S."/>
            <person name="Kuo A."/>
            <person name="Mondo S."/>
            <person name="Pangilinan J."/>
            <person name="Riley R."/>
            <person name="LaButti K."/>
            <person name="Andreopoulos B."/>
            <person name="Lipzen A."/>
            <person name="Chen C."/>
            <person name="Yan M."/>
            <person name="Daum C."/>
            <person name="Ng V."/>
            <person name="Clum A."/>
            <person name="Steindorff A."/>
            <person name="Ohm R.A."/>
            <person name="Martin F."/>
            <person name="Silar P."/>
            <person name="Natvig D.O."/>
            <person name="Lalanne C."/>
            <person name="Gautier V."/>
            <person name="Ament-Velasquez S.L."/>
            <person name="Kruys A."/>
            <person name="Hutchinson M.I."/>
            <person name="Powell A.J."/>
            <person name="Barry K."/>
            <person name="Miller A.N."/>
            <person name="Grigoriev I.V."/>
            <person name="Debuchy R."/>
            <person name="Gladieux P."/>
            <person name="Hiltunen Thoren M."/>
            <person name="Johannesson H."/>
        </authorList>
    </citation>
    <scope>NUCLEOTIDE SEQUENCE</scope>
    <source>
        <strain evidence="1">CBS 626.80</strain>
    </source>
</reference>
<evidence type="ECO:0000313" key="2">
    <source>
        <dbReference type="Proteomes" id="UP001303222"/>
    </source>
</evidence>
<dbReference type="EMBL" id="MU859161">
    <property type="protein sequence ID" value="KAK3950952.1"/>
    <property type="molecule type" value="Genomic_DNA"/>
</dbReference>
<name>A0AAN6NW52_9PEZI</name>
<dbReference type="AlphaFoldDB" id="A0AAN6NW52"/>
<organism evidence="1 2">
    <name type="scientific">Pseudoneurospora amorphoporcata</name>
    <dbReference type="NCBI Taxonomy" id="241081"/>
    <lineage>
        <taxon>Eukaryota</taxon>
        <taxon>Fungi</taxon>
        <taxon>Dikarya</taxon>
        <taxon>Ascomycota</taxon>
        <taxon>Pezizomycotina</taxon>
        <taxon>Sordariomycetes</taxon>
        <taxon>Sordariomycetidae</taxon>
        <taxon>Sordariales</taxon>
        <taxon>Sordariaceae</taxon>
        <taxon>Pseudoneurospora</taxon>
    </lineage>
</organism>
<reference evidence="1" key="2">
    <citation type="submission" date="2023-06" db="EMBL/GenBank/DDBJ databases">
        <authorList>
            <consortium name="Lawrence Berkeley National Laboratory"/>
            <person name="Mondo S.J."/>
            <person name="Hensen N."/>
            <person name="Bonometti L."/>
            <person name="Westerberg I."/>
            <person name="Brannstrom I.O."/>
            <person name="Guillou S."/>
            <person name="Cros-Aarteil S."/>
            <person name="Calhoun S."/>
            <person name="Haridas S."/>
            <person name="Kuo A."/>
            <person name="Pangilinan J."/>
            <person name="Riley R."/>
            <person name="Labutti K."/>
            <person name="Andreopoulos B."/>
            <person name="Lipzen A."/>
            <person name="Chen C."/>
            <person name="Yanf M."/>
            <person name="Daum C."/>
            <person name="Ng V."/>
            <person name="Clum A."/>
            <person name="Steindorff A."/>
            <person name="Ohm R."/>
            <person name="Martin F."/>
            <person name="Silar P."/>
            <person name="Natvig D."/>
            <person name="Lalanne C."/>
            <person name="Gautier V."/>
            <person name="Ament-Velasquez S.L."/>
            <person name="Kruys A."/>
            <person name="Hutchinson M.I."/>
            <person name="Powell A.J."/>
            <person name="Barry K."/>
            <person name="Miller A.N."/>
            <person name="Grigoriev I.V."/>
            <person name="Debuchy R."/>
            <person name="Gladieux P."/>
            <person name="Thoren M.H."/>
            <person name="Johannesson H."/>
        </authorList>
    </citation>
    <scope>NUCLEOTIDE SEQUENCE</scope>
    <source>
        <strain evidence="1">CBS 626.80</strain>
    </source>
</reference>
<dbReference type="Proteomes" id="UP001303222">
    <property type="component" value="Unassembled WGS sequence"/>
</dbReference>
<accession>A0AAN6NW52</accession>
<sequence>MAHINALLGTVYAWRLRRRGINTADQPTTNTPPVTISPLAASLIDTEGNKAPDDMVPPSGPMFLGTGGCPAPAGVLHRRECFSEPAVAYSPSYVRLNTSLVNPDPAGVLHQRECFSEPAVAYSPSYVRFHTSLVNPDLAGVLHQRECFSEPVVAYSPLYVRLNTSLVNMPTRTGLPDR</sequence>
<protein>
    <submittedName>
        <fullName evidence="1">Uncharacterized protein</fullName>
    </submittedName>
</protein>
<keyword evidence="2" id="KW-1185">Reference proteome</keyword>